<dbReference type="GO" id="GO:0005634">
    <property type="term" value="C:nucleus"/>
    <property type="evidence" value="ECO:0007669"/>
    <property type="project" value="InterPro"/>
</dbReference>
<dbReference type="Pfam" id="PF07776">
    <property type="entry name" value="zf-AD"/>
    <property type="match status" value="1"/>
</dbReference>
<dbReference type="Proteomes" id="UP001159042">
    <property type="component" value="Unassembled WGS sequence"/>
</dbReference>
<evidence type="ECO:0000256" key="1">
    <source>
        <dbReference type="PROSITE-ProRule" id="PRU01263"/>
    </source>
</evidence>
<evidence type="ECO:0000256" key="2">
    <source>
        <dbReference type="SAM" id="MobiDB-lite"/>
    </source>
</evidence>
<feature type="compositionally biased region" description="Basic and acidic residues" evidence="2">
    <location>
        <begin position="235"/>
        <end position="250"/>
    </location>
</feature>
<feature type="region of interest" description="Disordered" evidence="2">
    <location>
        <begin position="186"/>
        <end position="276"/>
    </location>
</feature>
<feature type="domain" description="ZAD" evidence="3">
    <location>
        <begin position="5"/>
        <end position="79"/>
    </location>
</feature>
<keyword evidence="1" id="KW-0862">Zinc</keyword>
<evidence type="ECO:0000313" key="4">
    <source>
        <dbReference type="EMBL" id="KAJ8924499.1"/>
    </source>
</evidence>
<feature type="binding site" evidence="1">
    <location>
        <position position="52"/>
    </location>
    <ligand>
        <name>Zn(2+)</name>
        <dbReference type="ChEBI" id="CHEBI:29105"/>
    </ligand>
</feature>
<dbReference type="SUPFAM" id="SSF57716">
    <property type="entry name" value="Glucocorticoid receptor-like (DNA-binding domain)"/>
    <property type="match status" value="1"/>
</dbReference>
<keyword evidence="5" id="KW-1185">Reference proteome</keyword>
<dbReference type="InterPro" id="IPR012934">
    <property type="entry name" value="Znf_AD"/>
</dbReference>
<name>A0AAV8WD67_9CUCU</name>
<accession>A0AAV8WD67</accession>
<evidence type="ECO:0000313" key="5">
    <source>
        <dbReference type="Proteomes" id="UP001159042"/>
    </source>
</evidence>
<feature type="compositionally biased region" description="Polar residues" evidence="2">
    <location>
        <begin position="194"/>
        <end position="203"/>
    </location>
</feature>
<feature type="binding site" evidence="1">
    <location>
        <position position="55"/>
    </location>
    <ligand>
        <name>Zn(2+)</name>
        <dbReference type="ChEBI" id="CHEBI:29105"/>
    </ligand>
</feature>
<protein>
    <recommendedName>
        <fullName evidence="3">ZAD domain-containing protein</fullName>
    </recommendedName>
</protein>
<evidence type="ECO:0000259" key="3">
    <source>
        <dbReference type="PROSITE" id="PS51915"/>
    </source>
</evidence>
<sequence length="582" mass="67081">MAVKDVCRLCLATNDLVWIFDEENKKLKMRDVISITTGIEIHTKDIISQKVCGNCYQFSIKAFQFRSQCLKADKYLKTVCRDYLVDKKFYIPNTEVTIKGIGKCDKKIPKPKPAFKDRPSAYTVHPSVVKLSHKYPEIKLPRICLPYNITPFVEMELDRVENYFKRLNLDFNKCVKRALMPVNASLHMREENNSTEQLPTQQKDVMKSDESNRKRKDTSMGVAEVTGPKRRRHLSRNENLSKENVDKEVRPTNSNRSEFPAPLTKKDDNVVNANSHSDSANCDFNRNINCSVERTKKPVPENRVDETDDSLKTTNQGVEGCGYDLLTSGRSVPIIMCEICNSVQYSIGDLKRHQNKHMRCQFCKVRFRSIDTKKDHIENVCPIKKMMNYLPDVILGRIEHNRDVKRKYPDAFVGLFPLPNTDDNDKMERSDSPSIDFKKSLFKDCPPERLDIIEILSDDDTLIDEIQPSPADNHAPIIPDITLQHKNILPDIDSKMIDTEFLKKALSALHPSPKTVETQTTLTSNKNIMITTDNQGVLKNLMPVLSLYKVRIRMRPGDFNVTYDYNNKPKPTKRVCYWNKLK</sequence>
<dbReference type="Gene3D" id="3.40.1800.20">
    <property type="match status" value="1"/>
</dbReference>
<dbReference type="SMART" id="SM00868">
    <property type="entry name" value="zf-AD"/>
    <property type="match status" value="1"/>
</dbReference>
<reference evidence="4 5" key="1">
    <citation type="journal article" date="2023" name="Insect Mol. Biol.">
        <title>Genome sequencing provides insights into the evolution of gene families encoding plant cell wall-degrading enzymes in longhorned beetles.</title>
        <authorList>
            <person name="Shin N.R."/>
            <person name="Okamura Y."/>
            <person name="Kirsch R."/>
            <person name="Pauchet Y."/>
        </authorList>
    </citation>
    <scope>NUCLEOTIDE SEQUENCE [LARGE SCALE GENOMIC DNA]</scope>
    <source>
        <strain evidence="4">EAD_L_NR</strain>
    </source>
</reference>
<proteinExistence type="predicted"/>
<organism evidence="4 5">
    <name type="scientific">Exocentrus adspersus</name>
    <dbReference type="NCBI Taxonomy" id="1586481"/>
    <lineage>
        <taxon>Eukaryota</taxon>
        <taxon>Metazoa</taxon>
        <taxon>Ecdysozoa</taxon>
        <taxon>Arthropoda</taxon>
        <taxon>Hexapoda</taxon>
        <taxon>Insecta</taxon>
        <taxon>Pterygota</taxon>
        <taxon>Neoptera</taxon>
        <taxon>Endopterygota</taxon>
        <taxon>Coleoptera</taxon>
        <taxon>Polyphaga</taxon>
        <taxon>Cucujiformia</taxon>
        <taxon>Chrysomeloidea</taxon>
        <taxon>Cerambycidae</taxon>
        <taxon>Lamiinae</taxon>
        <taxon>Acanthocinini</taxon>
        <taxon>Exocentrus</taxon>
    </lineage>
</organism>
<keyword evidence="1" id="KW-0863">Zinc-finger</keyword>
<feature type="binding site" evidence="1">
    <location>
        <position position="10"/>
    </location>
    <ligand>
        <name>Zn(2+)</name>
        <dbReference type="ChEBI" id="CHEBI:29105"/>
    </ligand>
</feature>
<gene>
    <name evidence="4" type="ORF">NQ315_007296</name>
</gene>
<dbReference type="AlphaFoldDB" id="A0AAV8WD67"/>
<dbReference type="GO" id="GO:0008270">
    <property type="term" value="F:zinc ion binding"/>
    <property type="evidence" value="ECO:0007669"/>
    <property type="project" value="UniProtKB-UniRule"/>
</dbReference>
<comment type="caution">
    <text evidence="4">The sequence shown here is derived from an EMBL/GenBank/DDBJ whole genome shotgun (WGS) entry which is preliminary data.</text>
</comment>
<keyword evidence="1" id="KW-0479">Metal-binding</keyword>
<feature type="non-terminal residue" evidence="4">
    <location>
        <position position="582"/>
    </location>
</feature>
<feature type="binding site" evidence="1">
    <location>
        <position position="7"/>
    </location>
    <ligand>
        <name>Zn(2+)</name>
        <dbReference type="ChEBI" id="CHEBI:29105"/>
    </ligand>
</feature>
<dbReference type="PROSITE" id="PS51915">
    <property type="entry name" value="ZAD"/>
    <property type="match status" value="1"/>
</dbReference>
<dbReference type="EMBL" id="JANEYG010000003">
    <property type="protein sequence ID" value="KAJ8924499.1"/>
    <property type="molecule type" value="Genomic_DNA"/>
</dbReference>